<sequence>MHAEGHKVCTLVKRKTAFLDHSLDISEELDIDHNRIEVVPCIGNWKTGLFVLNVYNPTSKRGLTHNFGALCREAMANAASSRLLICGDFNAPRTQWGYGADSPEGKKLAELMDELGLVLPNEPASHTQIGQGACRDTSPDLSVWSDAGAITWSNTFEDLGSNHRVLCMTMERIEAKCTAVKKLESCTGTSFESKENERSRKGRLRISGNGAGNYSRT</sequence>
<dbReference type="InterPro" id="IPR005135">
    <property type="entry name" value="Endo/exonuclease/phosphatase"/>
</dbReference>
<dbReference type="EMBL" id="JABSTU010004638">
    <property type="protein sequence ID" value="KAH7958001.1"/>
    <property type="molecule type" value="Genomic_DNA"/>
</dbReference>
<name>A0A9J6CYI3_RHIMP</name>
<organism evidence="3 4">
    <name type="scientific">Rhipicephalus microplus</name>
    <name type="common">Cattle tick</name>
    <name type="synonym">Boophilus microplus</name>
    <dbReference type="NCBI Taxonomy" id="6941"/>
    <lineage>
        <taxon>Eukaryota</taxon>
        <taxon>Metazoa</taxon>
        <taxon>Ecdysozoa</taxon>
        <taxon>Arthropoda</taxon>
        <taxon>Chelicerata</taxon>
        <taxon>Arachnida</taxon>
        <taxon>Acari</taxon>
        <taxon>Parasitiformes</taxon>
        <taxon>Ixodida</taxon>
        <taxon>Ixodoidea</taxon>
        <taxon>Ixodidae</taxon>
        <taxon>Rhipicephalinae</taxon>
        <taxon>Rhipicephalus</taxon>
        <taxon>Boophilus</taxon>
    </lineage>
</organism>
<dbReference type="SUPFAM" id="SSF56219">
    <property type="entry name" value="DNase I-like"/>
    <property type="match status" value="1"/>
</dbReference>
<proteinExistence type="predicted"/>
<comment type="caution">
    <text evidence="3">The sequence shown here is derived from an EMBL/GenBank/DDBJ whole genome shotgun (WGS) entry which is preliminary data.</text>
</comment>
<dbReference type="GO" id="GO:0003824">
    <property type="term" value="F:catalytic activity"/>
    <property type="evidence" value="ECO:0007669"/>
    <property type="project" value="InterPro"/>
</dbReference>
<evidence type="ECO:0000256" key="1">
    <source>
        <dbReference type="SAM" id="MobiDB-lite"/>
    </source>
</evidence>
<evidence type="ECO:0000313" key="3">
    <source>
        <dbReference type="EMBL" id="KAH7958001.1"/>
    </source>
</evidence>
<accession>A0A9J6CYI3</accession>
<feature type="domain" description="Endonuclease/exonuclease/phosphatase" evidence="2">
    <location>
        <begin position="50"/>
        <end position="165"/>
    </location>
</feature>
<dbReference type="InterPro" id="IPR036691">
    <property type="entry name" value="Endo/exonu/phosph_ase_sf"/>
</dbReference>
<dbReference type="Pfam" id="PF14529">
    <property type="entry name" value="Exo_endo_phos_2"/>
    <property type="match status" value="1"/>
</dbReference>
<reference evidence="3" key="1">
    <citation type="journal article" date="2020" name="Cell">
        <title>Large-Scale Comparative Analyses of Tick Genomes Elucidate Their Genetic Diversity and Vector Capacities.</title>
        <authorList>
            <consortium name="Tick Genome and Microbiome Consortium (TIGMIC)"/>
            <person name="Jia N."/>
            <person name="Wang J."/>
            <person name="Shi W."/>
            <person name="Du L."/>
            <person name="Sun Y."/>
            <person name="Zhan W."/>
            <person name="Jiang J.F."/>
            <person name="Wang Q."/>
            <person name="Zhang B."/>
            <person name="Ji P."/>
            <person name="Bell-Sakyi L."/>
            <person name="Cui X.M."/>
            <person name="Yuan T.T."/>
            <person name="Jiang B.G."/>
            <person name="Yang W.F."/>
            <person name="Lam T.T."/>
            <person name="Chang Q.C."/>
            <person name="Ding S.J."/>
            <person name="Wang X.J."/>
            <person name="Zhu J.G."/>
            <person name="Ruan X.D."/>
            <person name="Zhao L."/>
            <person name="Wei J.T."/>
            <person name="Ye R.Z."/>
            <person name="Que T.C."/>
            <person name="Du C.H."/>
            <person name="Zhou Y.H."/>
            <person name="Cheng J.X."/>
            <person name="Dai P.F."/>
            <person name="Guo W.B."/>
            <person name="Han X.H."/>
            <person name="Huang E.J."/>
            <person name="Li L.F."/>
            <person name="Wei W."/>
            <person name="Gao Y.C."/>
            <person name="Liu J.Z."/>
            <person name="Shao H.Z."/>
            <person name="Wang X."/>
            <person name="Wang C.C."/>
            <person name="Yang T.C."/>
            <person name="Huo Q.B."/>
            <person name="Li W."/>
            <person name="Chen H.Y."/>
            <person name="Chen S.E."/>
            <person name="Zhou L.G."/>
            <person name="Ni X.B."/>
            <person name="Tian J.H."/>
            <person name="Sheng Y."/>
            <person name="Liu T."/>
            <person name="Pan Y.S."/>
            <person name="Xia L.Y."/>
            <person name="Li J."/>
            <person name="Zhao F."/>
            <person name="Cao W.C."/>
        </authorList>
    </citation>
    <scope>NUCLEOTIDE SEQUENCE</scope>
    <source>
        <strain evidence="3">Rmic-2018</strain>
    </source>
</reference>
<dbReference type="AlphaFoldDB" id="A0A9J6CYI3"/>
<keyword evidence="4" id="KW-1185">Reference proteome</keyword>
<protein>
    <recommendedName>
        <fullName evidence="2">Endonuclease/exonuclease/phosphatase domain-containing protein</fullName>
    </recommendedName>
</protein>
<gene>
    <name evidence="3" type="ORF">HPB51_028012</name>
</gene>
<reference evidence="3" key="2">
    <citation type="submission" date="2021-09" db="EMBL/GenBank/DDBJ databases">
        <authorList>
            <person name="Jia N."/>
            <person name="Wang J."/>
            <person name="Shi W."/>
            <person name="Du L."/>
            <person name="Sun Y."/>
            <person name="Zhan W."/>
            <person name="Jiang J."/>
            <person name="Wang Q."/>
            <person name="Zhang B."/>
            <person name="Ji P."/>
            <person name="Sakyi L.B."/>
            <person name="Cui X."/>
            <person name="Yuan T."/>
            <person name="Jiang B."/>
            <person name="Yang W."/>
            <person name="Lam T.T.-Y."/>
            <person name="Chang Q."/>
            <person name="Ding S."/>
            <person name="Wang X."/>
            <person name="Zhu J."/>
            <person name="Ruan X."/>
            <person name="Zhao L."/>
            <person name="Wei J."/>
            <person name="Que T."/>
            <person name="Du C."/>
            <person name="Cheng J."/>
            <person name="Dai P."/>
            <person name="Han X."/>
            <person name="Huang E."/>
            <person name="Gao Y."/>
            <person name="Liu J."/>
            <person name="Shao H."/>
            <person name="Ye R."/>
            <person name="Li L."/>
            <person name="Wei W."/>
            <person name="Wang X."/>
            <person name="Wang C."/>
            <person name="Huo Q."/>
            <person name="Li W."/>
            <person name="Guo W."/>
            <person name="Chen H."/>
            <person name="Chen S."/>
            <person name="Zhou L."/>
            <person name="Zhou L."/>
            <person name="Ni X."/>
            <person name="Tian J."/>
            <person name="Zhou Y."/>
            <person name="Sheng Y."/>
            <person name="Liu T."/>
            <person name="Pan Y."/>
            <person name="Xia L."/>
            <person name="Li J."/>
            <person name="Zhao F."/>
            <person name="Cao W."/>
        </authorList>
    </citation>
    <scope>NUCLEOTIDE SEQUENCE</scope>
    <source>
        <strain evidence="3">Rmic-2018</strain>
        <tissue evidence="3">Larvae</tissue>
    </source>
</reference>
<dbReference type="Gene3D" id="3.60.10.10">
    <property type="entry name" value="Endonuclease/exonuclease/phosphatase"/>
    <property type="match status" value="1"/>
</dbReference>
<dbReference type="Proteomes" id="UP000821866">
    <property type="component" value="Unassembled WGS sequence"/>
</dbReference>
<dbReference type="VEuPathDB" id="VectorBase:LOC119169625"/>
<feature type="region of interest" description="Disordered" evidence="1">
    <location>
        <begin position="194"/>
        <end position="217"/>
    </location>
</feature>
<evidence type="ECO:0000259" key="2">
    <source>
        <dbReference type="Pfam" id="PF14529"/>
    </source>
</evidence>
<evidence type="ECO:0000313" key="4">
    <source>
        <dbReference type="Proteomes" id="UP000821866"/>
    </source>
</evidence>